<dbReference type="RefSeq" id="WP_089839377.1">
    <property type="nucleotide sequence ID" value="NZ_FOZL01000001.1"/>
</dbReference>
<dbReference type="InterPro" id="IPR017801">
    <property type="entry name" value="DUF3738"/>
</dbReference>
<dbReference type="Proteomes" id="UP000199024">
    <property type="component" value="Unassembled WGS sequence"/>
</dbReference>
<protein>
    <submittedName>
        <fullName evidence="3">Soil-associated protein, TIGR03435 family</fullName>
    </submittedName>
</protein>
<dbReference type="AlphaFoldDB" id="A0A1I6MEI0"/>
<dbReference type="OrthoDB" id="108232at2"/>
<reference evidence="3 4" key="1">
    <citation type="submission" date="2016-10" db="EMBL/GenBank/DDBJ databases">
        <authorList>
            <person name="de Groot N.N."/>
        </authorList>
    </citation>
    <scope>NUCLEOTIDE SEQUENCE [LARGE SCALE GENOMIC DNA]</scope>
    <source>
        <strain evidence="3 4">DSM 21001</strain>
    </source>
</reference>
<organism evidence="3 4">
    <name type="scientific">Granulicella pectinivorans</name>
    <dbReference type="NCBI Taxonomy" id="474950"/>
    <lineage>
        <taxon>Bacteria</taxon>
        <taxon>Pseudomonadati</taxon>
        <taxon>Acidobacteriota</taxon>
        <taxon>Terriglobia</taxon>
        <taxon>Terriglobales</taxon>
        <taxon>Acidobacteriaceae</taxon>
        <taxon>Granulicella</taxon>
    </lineage>
</organism>
<evidence type="ECO:0000313" key="3">
    <source>
        <dbReference type="EMBL" id="SFS13997.1"/>
    </source>
</evidence>
<sequence length="286" mass="31144">MFRMVQRPIGLLATSLVFLSGPFLHAQAPILDEPGYKPTLTFDVATIRLAPPPGPNFHVSVSSPAHSSRFEATNLPMKTLLQIAYGFDAPIAGAPDWVANTFYDIQARSDEAADARLAKLPENEVRLEKRNAIRVLLAERMDLKTHLETRNSAIYNLVIFKGGVKMQPVPTPPPPADGEPSPPPPPSNVQTHGSQHGLEFVGTSAPLRAITAALSAMVEAPVVDKTGLTGTYNYTLQFGREWSARDPESWPSIFTAVQEQLGLKLEAVHEDVPNLIVDTITKPTEN</sequence>
<evidence type="ECO:0000256" key="2">
    <source>
        <dbReference type="SAM" id="SignalP"/>
    </source>
</evidence>
<feature type="chain" id="PRO_5011671095" evidence="2">
    <location>
        <begin position="27"/>
        <end position="286"/>
    </location>
</feature>
<keyword evidence="4" id="KW-1185">Reference proteome</keyword>
<feature type="compositionally biased region" description="Pro residues" evidence="1">
    <location>
        <begin position="169"/>
        <end position="187"/>
    </location>
</feature>
<dbReference type="Pfam" id="PF12543">
    <property type="entry name" value="DUF3738"/>
    <property type="match status" value="1"/>
</dbReference>
<gene>
    <name evidence="3" type="ORF">SAMN05421771_2441</name>
</gene>
<dbReference type="NCBIfam" id="TIGR03435">
    <property type="entry name" value="Soli_TIGR03435"/>
    <property type="match status" value="1"/>
</dbReference>
<accession>A0A1I6MEI0</accession>
<feature type="region of interest" description="Disordered" evidence="1">
    <location>
        <begin position="166"/>
        <end position="195"/>
    </location>
</feature>
<dbReference type="EMBL" id="FOZL01000001">
    <property type="protein sequence ID" value="SFS13997.1"/>
    <property type="molecule type" value="Genomic_DNA"/>
</dbReference>
<feature type="signal peptide" evidence="2">
    <location>
        <begin position="1"/>
        <end position="26"/>
    </location>
</feature>
<proteinExistence type="predicted"/>
<keyword evidence="2" id="KW-0732">Signal</keyword>
<evidence type="ECO:0000313" key="4">
    <source>
        <dbReference type="Proteomes" id="UP000199024"/>
    </source>
</evidence>
<evidence type="ECO:0000256" key="1">
    <source>
        <dbReference type="SAM" id="MobiDB-lite"/>
    </source>
</evidence>
<name>A0A1I6MEI0_9BACT</name>